<evidence type="ECO:0000313" key="7">
    <source>
        <dbReference type="EMBL" id="MBV0923437.1"/>
    </source>
</evidence>
<dbReference type="InterPro" id="IPR047817">
    <property type="entry name" value="ABC2_TM_bact-type"/>
</dbReference>
<protein>
    <submittedName>
        <fullName evidence="7">ABC transporter permease</fullName>
    </submittedName>
</protein>
<dbReference type="Pfam" id="PF01061">
    <property type="entry name" value="ABC2_membrane"/>
    <property type="match status" value="1"/>
</dbReference>
<evidence type="ECO:0000256" key="5">
    <source>
        <dbReference type="SAM" id="Phobius"/>
    </source>
</evidence>
<dbReference type="GO" id="GO:0043190">
    <property type="term" value="C:ATP-binding cassette (ABC) transporter complex"/>
    <property type="evidence" value="ECO:0007669"/>
    <property type="project" value="InterPro"/>
</dbReference>
<feature type="transmembrane region" description="Helical" evidence="5">
    <location>
        <begin position="238"/>
        <end position="256"/>
    </location>
</feature>
<evidence type="ECO:0000256" key="1">
    <source>
        <dbReference type="ARBA" id="ARBA00004141"/>
    </source>
</evidence>
<reference evidence="7 8" key="1">
    <citation type="submission" date="2021-06" db="EMBL/GenBank/DDBJ databases">
        <title>New haloarchaea isolates fom saline soil.</title>
        <authorList>
            <person name="Duran-Viseras A."/>
            <person name="Sanchez-Porro C.S."/>
            <person name="Ventosa A."/>
        </authorList>
    </citation>
    <scope>NUCLEOTIDE SEQUENCE [LARGE SCALE GENOMIC DNA]</scope>
    <source>
        <strain evidence="7 8">JCM 183640</strain>
    </source>
</reference>
<evidence type="ECO:0000256" key="4">
    <source>
        <dbReference type="ARBA" id="ARBA00023136"/>
    </source>
</evidence>
<sequence>MTEDGGRLRRDAVAVYGLWKRDIVRFWRAKSRVVGLLLGPFFILVFFGFGFSDARFGSVPSSLSYLEYLVPGILGFTMLFSASFTGLAVLSDREVGFLKEILVAPVSRTAIVVGRIAGGATTTMLQALLILVLAIPLGFRPASLAGVLVAVSFLVLVAATFIGLGLAIASQFKDTQGYNLIVNFALFPLAFLSGAFYPLSNLPLPLRLVGYLNPLTYGVDGLRGALVGYSERALVADFGAMVVAAAVTVALGAALFRRVEAV</sequence>
<comment type="subcellular location">
    <subcellularLocation>
        <location evidence="1">Membrane</location>
        <topology evidence="1">Multi-pass membrane protein</topology>
    </subcellularLocation>
</comment>
<dbReference type="InterPro" id="IPR051784">
    <property type="entry name" value="Nod_factor_ABC_transporter"/>
</dbReference>
<dbReference type="PANTHER" id="PTHR43229">
    <property type="entry name" value="NODULATION PROTEIN J"/>
    <property type="match status" value="1"/>
</dbReference>
<keyword evidence="2 5" id="KW-0812">Transmembrane</keyword>
<dbReference type="InterPro" id="IPR013525">
    <property type="entry name" value="ABC2_TM"/>
</dbReference>
<evidence type="ECO:0000313" key="8">
    <source>
        <dbReference type="Proteomes" id="UP000766550"/>
    </source>
</evidence>
<dbReference type="AlphaFoldDB" id="A0A8J7Y3P2"/>
<dbReference type="Proteomes" id="UP000766550">
    <property type="component" value="Unassembled WGS sequence"/>
</dbReference>
<dbReference type="PRINTS" id="PR00164">
    <property type="entry name" value="ABC2TRNSPORT"/>
</dbReference>
<dbReference type="PROSITE" id="PS51012">
    <property type="entry name" value="ABC_TM2"/>
    <property type="match status" value="1"/>
</dbReference>
<feature type="transmembrane region" description="Helical" evidence="5">
    <location>
        <begin position="112"/>
        <end position="139"/>
    </location>
</feature>
<feature type="transmembrane region" description="Helical" evidence="5">
    <location>
        <begin position="180"/>
        <end position="199"/>
    </location>
</feature>
<feature type="transmembrane region" description="Helical" evidence="5">
    <location>
        <begin position="145"/>
        <end position="168"/>
    </location>
</feature>
<dbReference type="PIRSF" id="PIRSF006648">
    <property type="entry name" value="DrrB"/>
    <property type="match status" value="1"/>
</dbReference>
<dbReference type="GO" id="GO:0140359">
    <property type="term" value="F:ABC-type transporter activity"/>
    <property type="evidence" value="ECO:0007669"/>
    <property type="project" value="InterPro"/>
</dbReference>
<dbReference type="PANTHER" id="PTHR43229:SF2">
    <property type="entry name" value="NODULATION PROTEIN J"/>
    <property type="match status" value="1"/>
</dbReference>
<evidence type="ECO:0000256" key="2">
    <source>
        <dbReference type="ARBA" id="ARBA00022692"/>
    </source>
</evidence>
<accession>A0A8J7Y3P2</accession>
<comment type="caution">
    <text evidence="7">The sequence shown here is derived from an EMBL/GenBank/DDBJ whole genome shotgun (WGS) entry which is preliminary data.</text>
</comment>
<feature type="transmembrane region" description="Helical" evidence="5">
    <location>
        <begin position="72"/>
        <end position="91"/>
    </location>
</feature>
<name>A0A8J7Y3P2_9EURY</name>
<dbReference type="InterPro" id="IPR000412">
    <property type="entry name" value="ABC_2_transport"/>
</dbReference>
<keyword evidence="8" id="KW-1185">Reference proteome</keyword>
<gene>
    <name evidence="7" type="ORF">KTS45_04420</name>
</gene>
<organism evidence="7 8">
    <name type="scientific">Haloarcula limicola</name>
    <dbReference type="NCBI Taxonomy" id="1429915"/>
    <lineage>
        <taxon>Archaea</taxon>
        <taxon>Methanobacteriati</taxon>
        <taxon>Methanobacteriota</taxon>
        <taxon>Stenosarchaea group</taxon>
        <taxon>Halobacteria</taxon>
        <taxon>Halobacteriales</taxon>
        <taxon>Haloarculaceae</taxon>
        <taxon>Haloarcula</taxon>
    </lineage>
</organism>
<proteinExistence type="predicted"/>
<feature type="transmembrane region" description="Helical" evidence="5">
    <location>
        <begin position="33"/>
        <end position="52"/>
    </location>
</feature>
<keyword evidence="3 5" id="KW-1133">Transmembrane helix</keyword>
<dbReference type="EMBL" id="JAHQXF010000001">
    <property type="protein sequence ID" value="MBV0923437.1"/>
    <property type="molecule type" value="Genomic_DNA"/>
</dbReference>
<evidence type="ECO:0000256" key="3">
    <source>
        <dbReference type="ARBA" id="ARBA00022989"/>
    </source>
</evidence>
<evidence type="ECO:0000259" key="6">
    <source>
        <dbReference type="PROSITE" id="PS51012"/>
    </source>
</evidence>
<keyword evidence="4 5" id="KW-0472">Membrane</keyword>
<dbReference type="RefSeq" id="WP_162316568.1">
    <property type="nucleotide sequence ID" value="NZ_JAHQXF010000001.1"/>
</dbReference>
<feature type="domain" description="ABC transmembrane type-2" evidence="6">
    <location>
        <begin position="31"/>
        <end position="259"/>
    </location>
</feature>
<dbReference type="OrthoDB" id="147058at2157"/>